<evidence type="ECO:0000259" key="2">
    <source>
        <dbReference type="Pfam" id="PF03869"/>
    </source>
</evidence>
<dbReference type="Proteomes" id="UP001277561">
    <property type="component" value="Unassembled WGS sequence"/>
</dbReference>
<gene>
    <name evidence="3" type="ORF">RMS29_10460</name>
</gene>
<dbReference type="GO" id="GO:0003677">
    <property type="term" value="F:DNA binding"/>
    <property type="evidence" value="ECO:0007669"/>
    <property type="project" value="UniProtKB-KW"/>
</dbReference>
<evidence type="ECO:0000313" key="3">
    <source>
        <dbReference type="EMBL" id="MDX8329648.1"/>
    </source>
</evidence>
<accession>A0ABU4VVY1</accession>
<evidence type="ECO:0000256" key="1">
    <source>
        <dbReference type="SAM" id="MobiDB-lite"/>
    </source>
</evidence>
<protein>
    <submittedName>
        <fullName evidence="3">Arc family DNA-binding protein</fullName>
    </submittedName>
</protein>
<feature type="compositionally biased region" description="Basic and acidic residues" evidence="1">
    <location>
        <begin position="16"/>
        <end position="29"/>
    </location>
</feature>
<dbReference type="InterPro" id="IPR010985">
    <property type="entry name" value="Ribbon_hlx_hlx"/>
</dbReference>
<keyword evidence="4" id="KW-1185">Reference proteome</keyword>
<reference evidence="3" key="1">
    <citation type="journal article" date="2023" name="Phytobiomes J">
        <title>Deciphering the key players within the bacterial microbiota associated with aerial crown gall tumors on rhododendron: Insights into the gallobiome.</title>
        <authorList>
            <person name="Kuzmanovic N."/>
            <person name="Nesme J."/>
            <person name="Wolf J."/>
            <person name="Neumann-Schaal M."/>
            <person name="Petersen J."/>
            <person name="Fernandez-Gnecco G."/>
            <person name="Sproeer C."/>
            <person name="Bunk B."/>
            <person name="Overmann J."/>
            <person name="Sorensen S.J."/>
            <person name="Idczak E."/>
            <person name="Smalla K."/>
        </authorList>
    </citation>
    <scope>NUCLEOTIDE SEQUENCE [LARGE SCALE GENOMIC DNA]</scope>
    <source>
        <strain evidence="3">Rho-14.1</strain>
    </source>
</reference>
<proteinExistence type="predicted"/>
<name>A0ABU4VVY1_9HYPH</name>
<dbReference type="SUPFAM" id="SSF47598">
    <property type="entry name" value="Ribbon-helix-helix"/>
    <property type="match status" value="1"/>
</dbReference>
<comment type="caution">
    <text evidence="3">The sequence shown here is derived from an EMBL/GenBank/DDBJ whole genome shotgun (WGS) entry which is preliminary data.</text>
</comment>
<dbReference type="InterPro" id="IPR013321">
    <property type="entry name" value="Arc_rbn_hlx_hlx"/>
</dbReference>
<sequence length="58" mass="6687">MRTGRESDQFPLRLPDGMRDRIKGEADRNNRSMNAEIVFQLSQIYTIQPETQKAHAPA</sequence>
<organism evidence="3 4">
    <name type="scientific">Agrobacterium rosae</name>
    <dbReference type="NCBI Taxonomy" id="1972867"/>
    <lineage>
        <taxon>Bacteria</taxon>
        <taxon>Pseudomonadati</taxon>
        <taxon>Pseudomonadota</taxon>
        <taxon>Alphaproteobacteria</taxon>
        <taxon>Hyphomicrobiales</taxon>
        <taxon>Rhizobiaceae</taxon>
        <taxon>Rhizobium/Agrobacterium group</taxon>
        <taxon>Agrobacterium</taxon>
    </lineage>
</organism>
<keyword evidence="3" id="KW-0238">DNA-binding</keyword>
<dbReference type="InterPro" id="IPR005569">
    <property type="entry name" value="Arc_DNA-bd_dom"/>
</dbReference>
<dbReference type="Pfam" id="PF03869">
    <property type="entry name" value="Arc"/>
    <property type="match status" value="1"/>
</dbReference>
<dbReference type="Gene3D" id="1.10.1220.10">
    <property type="entry name" value="Met repressor-like"/>
    <property type="match status" value="1"/>
</dbReference>
<evidence type="ECO:0000313" key="4">
    <source>
        <dbReference type="Proteomes" id="UP001277561"/>
    </source>
</evidence>
<dbReference type="RefSeq" id="WP_320188255.1">
    <property type="nucleotide sequence ID" value="NZ_CP192764.1"/>
</dbReference>
<dbReference type="EMBL" id="JAVRAD010000003">
    <property type="protein sequence ID" value="MDX8329648.1"/>
    <property type="molecule type" value="Genomic_DNA"/>
</dbReference>
<feature type="region of interest" description="Disordered" evidence="1">
    <location>
        <begin position="1"/>
        <end position="29"/>
    </location>
</feature>
<feature type="domain" description="Arc-like DNA binding" evidence="2">
    <location>
        <begin position="5"/>
        <end position="43"/>
    </location>
</feature>